<dbReference type="PROSITE" id="PS00369">
    <property type="entry name" value="PTS_HPR_HIS"/>
    <property type="match status" value="1"/>
</dbReference>
<dbReference type="InterPro" id="IPR050399">
    <property type="entry name" value="HPr"/>
</dbReference>
<dbReference type="InterPro" id="IPR000032">
    <property type="entry name" value="HPr-like"/>
</dbReference>
<dbReference type="STRING" id="1365950.SAMN05428963_10557"/>
<sequence>MTSSSSGQGAADPIHSPRADDPALLKRTLAIVNKRGLHARASARFVQVAEVFDAELTISRDSMSVGGLSIMGLMMLGAAQGTTIEVTATGREAEEALDAITALVADCFGEGC</sequence>
<keyword evidence="8" id="KW-1185">Reference proteome</keyword>
<dbReference type="SUPFAM" id="SSF55594">
    <property type="entry name" value="HPr-like"/>
    <property type="match status" value="1"/>
</dbReference>
<name>A0A1T4QHX0_9HYPH</name>
<dbReference type="Proteomes" id="UP000190135">
    <property type="component" value="Unassembled WGS sequence"/>
</dbReference>
<comment type="subcellular location">
    <subcellularLocation>
        <location evidence="1">Cytoplasm</location>
    </subcellularLocation>
</comment>
<accession>A0A1T4QHX0</accession>
<reference evidence="7 8" key="1">
    <citation type="submission" date="2017-02" db="EMBL/GenBank/DDBJ databases">
        <authorList>
            <person name="Peterson S.W."/>
        </authorList>
    </citation>
    <scope>NUCLEOTIDE SEQUENCE [LARGE SCALE GENOMIC DNA]</scope>
    <source>
        <strain evidence="7 8">USBA 369</strain>
    </source>
</reference>
<dbReference type="AlphaFoldDB" id="A0A1T4QHX0"/>
<evidence type="ECO:0000256" key="3">
    <source>
        <dbReference type="ARBA" id="ARBA00022490"/>
    </source>
</evidence>
<protein>
    <submittedName>
        <fullName evidence="7">Phosphocarrier protein</fullName>
    </submittedName>
</protein>
<dbReference type="PANTHER" id="PTHR33705">
    <property type="entry name" value="PHOSPHOCARRIER PROTEIN HPR"/>
    <property type="match status" value="1"/>
</dbReference>
<dbReference type="Gene3D" id="3.30.1340.10">
    <property type="entry name" value="HPr-like"/>
    <property type="match status" value="1"/>
</dbReference>
<dbReference type="OrthoDB" id="9798965at2"/>
<feature type="domain" description="HPr" evidence="6">
    <location>
        <begin position="24"/>
        <end position="111"/>
    </location>
</feature>
<dbReference type="InterPro" id="IPR001020">
    <property type="entry name" value="PTS_HPr_His_P_site"/>
</dbReference>
<feature type="region of interest" description="Disordered" evidence="5">
    <location>
        <begin position="1"/>
        <end position="20"/>
    </location>
</feature>
<organism evidence="7 8">
    <name type="scientific">Consotaella salsifontis</name>
    <dbReference type="NCBI Taxonomy" id="1365950"/>
    <lineage>
        <taxon>Bacteria</taxon>
        <taxon>Pseudomonadati</taxon>
        <taxon>Pseudomonadota</taxon>
        <taxon>Alphaproteobacteria</taxon>
        <taxon>Hyphomicrobiales</taxon>
        <taxon>Aurantimonadaceae</taxon>
        <taxon>Consotaella</taxon>
    </lineage>
</organism>
<evidence type="ECO:0000256" key="4">
    <source>
        <dbReference type="ARBA" id="ARBA00022683"/>
    </source>
</evidence>
<evidence type="ECO:0000256" key="2">
    <source>
        <dbReference type="ARBA" id="ARBA00010736"/>
    </source>
</evidence>
<evidence type="ECO:0000313" key="8">
    <source>
        <dbReference type="Proteomes" id="UP000190135"/>
    </source>
</evidence>
<evidence type="ECO:0000256" key="1">
    <source>
        <dbReference type="ARBA" id="ARBA00004496"/>
    </source>
</evidence>
<evidence type="ECO:0000313" key="7">
    <source>
        <dbReference type="EMBL" id="SKA03319.1"/>
    </source>
</evidence>
<dbReference type="GO" id="GO:0005737">
    <property type="term" value="C:cytoplasm"/>
    <property type="evidence" value="ECO:0007669"/>
    <property type="project" value="UniProtKB-SubCell"/>
</dbReference>
<dbReference type="RefSeq" id="WP_078707978.1">
    <property type="nucleotide sequence ID" value="NZ_FUXL01000005.1"/>
</dbReference>
<dbReference type="PANTHER" id="PTHR33705:SF2">
    <property type="entry name" value="PHOSPHOCARRIER PROTEIN NPR"/>
    <property type="match status" value="1"/>
</dbReference>
<proteinExistence type="inferred from homology"/>
<gene>
    <name evidence="7" type="ORF">SAMN05428963_10557</name>
</gene>
<dbReference type="CDD" id="cd00367">
    <property type="entry name" value="PTS-HPr_like"/>
    <property type="match status" value="1"/>
</dbReference>
<comment type="similarity">
    <text evidence="2">Belongs to the HPr family.</text>
</comment>
<dbReference type="EMBL" id="FUXL01000005">
    <property type="protein sequence ID" value="SKA03319.1"/>
    <property type="molecule type" value="Genomic_DNA"/>
</dbReference>
<dbReference type="Pfam" id="PF00381">
    <property type="entry name" value="PTS-HPr"/>
    <property type="match status" value="1"/>
</dbReference>
<keyword evidence="4" id="KW-0598">Phosphotransferase system</keyword>
<dbReference type="NCBIfam" id="TIGR01003">
    <property type="entry name" value="PTS_HPr_family"/>
    <property type="match status" value="1"/>
</dbReference>
<dbReference type="GO" id="GO:0009401">
    <property type="term" value="P:phosphoenolpyruvate-dependent sugar phosphotransferase system"/>
    <property type="evidence" value="ECO:0007669"/>
    <property type="project" value="UniProtKB-KW"/>
</dbReference>
<evidence type="ECO:0000259" key="6">
    <source>
        <dbReference type="PROSITE" id="PS51350"/>
    </source>
</evidence>
<dbReference type="PROSITE" id="PS51350">
    <property type="entry name" value="PTS_HPR_DOM"/>
    <property type="match status" value="1"/>
</dbReference>
<dbReference type="PRINTS" id="PR00107">
    <property type="entry name" value="PHOSPHOCPHPR"/>
</dbReference>
<dbReference type="InterPro" id="IPR035895">
    <property type="entry name" value="HPr-like_sf"/>
</dbReference>
<evidence type="ECO:0000256" key="5">
    <source>
        <dbReference type="SAM" id="MobiDB-lite"/>
    </source>
</evidence>
<keyword evidence="3" id="KW-0963">Cytoplasm</keyword>